<keyword evidence="1" id="KW-1133">Transmembrane helix</keyword>
<accession>A0A554LJN9</accession>
<evidence type="ECO:0000313" key="2">
    <source>
        <dbReference type="EMBL" id="TSC93096.1"/>
    </source>
</evidence>
<dbReference type="Proteomes" id="UP000315589">
    <property type="component" value="Unassembled WGS sequence"/>
</dbReference>
<keyword evidence="1" id="KW-0472">Membrane</keyword>
<name>A0A554LJN9_9BACT</name>
<dbReference type="EMBL" id="VMGI01000036">
    <property type="protein sequence ID" value="TSC93096.1"/>
    <property type="molecule type" value="Genomic_DNA"/>
</dbReference>
<evidence type="ECO:0000313" key="3">
    <source>
        <dbReference type="Proteomes" id="UP000315589"/>
    </source>
</evidence>
<gene>
    <name evidence="2" type="ORF">CEN91_303</name>
</gene>
<proteinExistence type="predicted"/>
<organism evidence="2 3">
    <name type="scientific">Candidatus Berkelbacteria bacterium Licking1014_85</name>
    <dbReference type="NCBI Taxonomy" id="2017148"/>
    <lineage>
        <taxon>Bacteria</taxon>
        <taxon>Candidatus Berkelbacteria</taxon>
    </lineage>
</organism>
<evidence type="ECO:0000256" key="1">
    <source>
        <dbReference type="SAM" id="Phobius"/>
    </source>
</evidence>
<protein>
    <submittedName>
        <fullName evidence="2">Uncharacterized protein</fullName>
    </submittedName>
</protein>
<dbReference type="AlphaFoldDB" id="A0A554LJN9"/>
<sequence length="240" mass="26050">MTSQAKIWLAVLLPIIILGSIGITYLIIKNAKSSADITVVPNETASIQTTAPIISNPITTTSVSDSTLKITFKSGWNLIGIPYFLSPNEGKSVFSGVLAKEVLSIQDGEWKSIIDSGSISPGQGIWVNSELGEVFEIPVDAKDVPIDKSFTIRLTKGDNYLANPFAKDVVFNPIINTTKGVVKDIDKAITAKFISLFYIADPQSGKYIELKKGDTLKKFQGFFVKAGGDNMQLIFNPETE</sequence>
<reference evidence="2 3" key="1">
    <citation type="submission" date="2017-07" db="EMBL/GenBank/DDBJ databases">
        <title>Mechanisms for carbon and nitrogen cycling indicate functional differentiation within the Candidate Phyla Radiation.</title>
        <authorList>
            <person name="Danczak R.E."/>
            <person name="Johnston M.D."/>
            <person name="Kenah C."/>
            <person name="Slattery M."/>
            <person name="Wrighton K.C."/>
            <person name="Wilkins M.J."/>
        </authorList>
    </citation>
    <scope>NUCLEOTIDE SEQUENCE [LARGE SCALE GENOMIC DNA]</scope>
    <source>
        <strain evidence="2">Licking1014_85</strain>
    </source>
</reference>
<feature type="transmembrane region" description="Helical" evidence="1">
    <location>
        <begin position="7"/>
        <end position="28"/>
    </location>
</feature>
<keyword evidence="1" id="KW-0812">Transmembrane</keyword>
<comment type="caution">
    <text evidence="2">The sequence shown here is derived from an EMBL/GenBank/DDBJ whole genome shotgun (WGS) entry which is preliminary data.</text>
</comment>